<evidence type="ECO:0000313" key="3">
    <source>
        <dbReference type="Proteomes" id="UP000037269"/>
    </source>
</evidence>
<name>A0A0D1XQF9_ANEMI</name>
<reference evidence="1 3" key="1">
    <citation type="submission" date="2015-07" db="EMBL/GenBank/DDBJ databases">
        <title>Fjat-14205 dsm 2895.</title>
        <authorList>
            <person name="Liu B."/>
            <person name="Wang J."/>
            <person name="Zhu Y."/>
            <person name="Liu G."/>
            <person name="Chen Q."/>
            <person name="Chen Z."/>
            <person name="Lan J."/>
            <person name="Che J."/>
            <person name="Ge C."/>
            <person name="Shi H."/>
            <person name="Pan Z."/>
            <person name="Liu X."/>
        </authorList>
    </citation>
    <scope>NUCLEOTIDE SEQUENCE [LARGE SCALE GENOMIC DNA]</scope>
    <source>
        <strain evidence="1 3">DSM 2895</strain>
    </source>
</reference>
<keyword evidence="3" id="KW-1185">Reference proteome</keyword>
<protein>
    <submittedName>
        <fullName evidence="2">Heptaprenyl diphosphate synthase</fullName>
    </submittedName>
</protein>
<dbReference type="InterPro" id="IPR009920">
    <property type="entry name" value="HEPPP_synth_su1"/>
</dbReference>
<dbReference type="EMBL" id="FNED01000001">
    <property type="protein sequence ID" value="SDI00938.1"/>
    <property type="molecule type" value="Genomic_DNA"/>
</dbReference>
<dbReference type="EMBL" id="LGUG01000004">
    <property type="protein sequence ID" value="KON98001.1"/>
    <property type="molecule type" value="Genomic_DNA"/>
</dbReference>
<reference evidence="2 4" key="2">
    <citation type="submission" date="2016-10" db="EMBL/GenBank/DDBJ databases">
        <authorList>
            <person name="de Groot N.N."/>
        </authorList>
    </citation>
    <scope>NUCLEOTIDE SEQUENCE [LARGE SCALE GENOMIC DNA]</scope>
    <source>
        <strain evidence="2 4">DSM 2895</strain>
    </source>
</reference>
<dbReference type="RefSeq" id="WP_043067932.1">
    <property type="nucleotide sequence ID" value="NZ_BJOA01000024.1"/>
</dbReference>
<sequence length="269" mass="31484">MSLLRDDFQEEIESIVDQIKLHAENRVLNQYIDNPPISQLRVCLLYLFLRQCGIAESKLRKYIVTAMLIQLGLDSHERVSLSKEDTPTGIRTRQLTILAGDYFSGQYYHLLADMEDVQTIKQLARSIQEINEWKISLYWENGWTAEQYLRRKVDIESSLLCSFGNAYGADTADVWMRIFSQMLLIEQLLVEYRACRFEERPGRYFHLLSQEEGTHNAYQSMLQNVHKALHQCRKLTALVEGEECRTELKHLVEQCAEELDNQKARAEEM</sequence>
<dbReference type="GO" id="GO:0009234">
    <property type="term" value="P:menaquinone biosynthetic process"/>
    <property type="evidence" value="ECO:0007669"/>
    <property type="project" value="InterPro"/>
</dbReference>
<dbReference type="AlphaFoldDB" id="A0A0D1XQF9"/>
<dbReference type="OrthoDB" id="2417886at2"/>
<dbReference type="Pfam" id="PF07307">
    <property type="entry name" value="HEPPP_synt_1"/>
    <property type="match status" value="1"/>
</dbReference>
<dbReference type="Proteomes" id="UP000037269">
    <property type="component" value="Unassembled WGS sequence"/>
</dbReference>
<dbReference type="Gene3D" id="1.20.120.1450">
    <property type="match status" value="1"/>
</dbReference>
<evidence type="ECO:0000313" key="1">
    <source>
        <dbReference type="EMBL" id="KON98001.1"/>
    </source>
</evidence>
<evidence type="ECO:0000313" key="2">
    <source>
        <dbReference type="EMBL" id="SDI00938.1"/>
    </source>
</evidence>
<accession>A0A0D1XQF9</accession>
<dbReference type="STRING" id="47500.AF333_23770"/>
<gene>
    <name evidence="1" type="ORF">AF333_23770</name>
    <name evidence="2" type="ORF">SAMN04487909_101226</name>
</gene>
<dbReference type="Proteomes" id="UP000182836">
    <property type="component" value="Unassembled WGS sequence"/>
</dbReference>
<evidence type="ECO:0000313" key="4">
    <source>
        <dbReference type="Proteomes" id="UP000182836"/>
    </source>
</evidence>
<organism evidence="1 3">
    <name type="scientific">Aneurinibacillus migulanus</name>
    <name type="common">Bacillus migulanus</name>
    <dbReference type="NCBI Taxonomy" id="47500"/>
    <lineage>
        <taxon>Bacteria</taxon>
        <taxon>Bacillati</taxon>
        <taxon>Bacillota</taxon>
        <taxon>Bacilli</taxon>
        <taxon>Bacillales</taxon>
        <taxon>Paenibacillaceae</taxon>
        <taxon>Aneurinibacillus group</taxon>
        <taxon>Aneurinibacillus</taxon>
    </lineage>
</organism>
<dbReference type="PATRIC" id="fig|47500.12.peg.4601"/>
<proteinExistence type="predicted"/>
<dbReference type="GeneID" id="42308147"/>